<evidence type="ECO:0000313" key="3">
    <source>
        <dbReference type="Proteomes" id="UP000297245"/>
    </source>
</evidence>
<evidence type="ECO:0000256" key="1">
    <source>
        <dbReference type="SAM" id="MobiDB-lite"/>
    </source>
</evidence>
<feature type="region of interest" description="Disordered" evidence="1">
    <location>
        <begin position="1"/>
        <end position="22"/>
    </location>
</feature>
<proteinExistence type="predicted"/>
<feature type="compositionally biased region" description="Low complexity" evidence="1">
    <location>
        <begin position="212"/>
        <end position="243"/>
    </location>
</feature>
<evidence type="ECO:0000313" key="2">
    <source>
        <dbReference type="EMBL" id="THU92783.1"/>
    </source>
</evidence>
<keyword evidence="3" id="KW-1185">Reference proteome</keyword>
<dbReference type="AlphaFoldDB" id="A0A4S8LUK6"/>
<feature type="compositionally biased region" description="Gly residues" evidence="1">
    <location>
        <begin position="100"/>
        <end position="111"/>
    </location>
</feature>
<feature type="compositionally biased region" description="Polar residues" evidence="1">
    <location>
        <begin position="46"/>
        <end position="56"/>
    </location>
</feature>
<dbReference type="EMBL" id="ML179267">
    <property type="protein sequence ID" value="THU92783.1"/>
    <property type="molecule type" value="Genomic_DNA"/>
</dbReference>
<organism evidence="2 3">
    <name type="scientific">Dendrothele bispora (strain CBS 962.96)</name>
    <dbReference type="NCBI Taxonomy" id="1314807"/>
    <lineage>
        <taxon>Eukaryota</taxon>
        <taxon>Fungi</taxon>
        <taxon>Dikarya</taxon>
        <taxon>Basidiomycota</taxon>
        <taxon>Agaricomycotina</taxon>
        <taxon>Agaricomycetes</taxon>
        <taxon>Agaricomycetidae</taxon>
        <taxon>Agaricales</taxon>
        <taxon>Agaricales incertae sedis</taxon>
        <taxon>Dendrothele</taxon>
    </lineage>
</organism>
<reference evidence="2 3" key="1">
    <citation type="journal article" date="2019" name="Nat. Ecol. Evol.">
        <title>Megaphylogeny resolves global patterns of mushroom evolution.</title>
        <authorList>
            <person name="Varga T."/>
            <person name="Krizsan K."/>
            <person name="Foldi C."/>
            <person name="Dima B."/>
            <person name="Sanchez-Garcia M."/>
            <person name="Sanchez-Ramirez S."/>
            <person name="Szollosi G.J."/>
            <person name="Szarkandi J.G."/>
            <person name="Papp V."/>
            <person name="Albert L."/>
            <person name="Andreopoulos W."/>
            <person name="Angelini C."/>
            <person name="Antonin V."/>
            <person name="Barry K.W."/>
            <person name="Bougher N.L."/>
            <person name="Buchanan P."/>
            <person name="Buyck B."/>
            <person name="Bense V."/>
            <person name="Catcheside P."/>
            <person name="Chovatia M."/>
            <person name="Cooper J."/>
            <person name="Damon W."/>
            <person name="Desjardin D."/>
            <person name="Finy P."/>
            <person name="Geml J."/>
            <person name="Haridas S."/>
            <person name="Hughes K."/>
            <person name="Justo A."/>
            <person name="Karasinski D."/>
            <person name="Kautmanova I."/>
            <person name="Kiss B."/>
            <person name="Kocsube S."/>
            <person name="Kotiranta H."/>
            <person name="LaButti K.M."/>
            <person name="Lechner B.E."/>
            <person name="Liimatainen K."/>
            <person name="Lipzen A."/>
            <person name="Lukacs Z."/>
            <person name="Mihaltcheva S."/>
            <person name="Morgado L.N."/>
            <person name="Niskanen T."/>
            <person name="Noordeloos M.E."/>
            <person name="Ohm R.A."/>
            <person name="Ortiz-Santana B."/>
            <person name="Ovrebo C."/>
            <person name="Racz N."/>
            <person name="Riley R."/>
            <person name="Savchenko A."/>
            <person name="Shiryaev A."/>
            <person name="Soop K."/>
            <person name="Spirin V."/>
            <person name="Szebenyi C."/>
            <person name="Tomsovsky M."/>
            <person name="Tulloss R.E."/>
            <person name="Uehling J."/>
            <person name="Grigoriev I.V."/>
            <person name="Vagvolgyi C."/>
            <person name="Papp T."/>
            <person name="Martin F.M."/>
            <person name="Miettinen O."/>
            <person name="Hibbett D.S."/>
            <person name="Nagy L.G."/>
        </authorList>
    </citation>
    <scope>NUCLEOTIDE SEQUENCE [LARGE SCALE GENOMIC DNA]</scope>
    <source>
        <strain evidence="2 3">CBS 962.96</strain>
    </source>
</reference>
<feature type="region of interest" description="Disordered" evidence="1">
    <location>
        <begin position="40"/>
        <end position="258"/>
    </location>
</feature>
<feature type="compositionally biased region" description="Low complexity" evidence="1">
    <location>
        <begin position="147"/>
        <end position="162"/>
    </location>
</feature>
<accession>A0A4S8LUK6</accession>
<feature type="compositionally biased region" description="Polar residues" evidence="1">
    <location>
        <begin position="117"/>
        <end position="131"/>
    </location>
</feature>
<protein>
    <submittedName>
        <fullName evidence="2">Uncharacterized protein</fullName>
    </submittedName>
</protein>
<feature type="compositionally biased region" description="Low complexity" evidence="1">
    <location>
        <begin position="57"/>
        <end position="99"/>
    </location>
</feature>
<sequence length="258" mass="27135">MPKRRAPFSNRPQPPAGTPDVTQYIGAQLDNTIAVSVHHYIGSGDGSSHNNQERGATQSTSQRLSTSSSFYQPSSLPQVSQSSSSQIFSTHPTSQSRSGQSGGTFSRGGSGPRQNIPLVSTTNSGYESTLPATLGAHHQQSQPAWGTSVPAPAATFPSSSPTIDPHRNDHLTRPLTRTTWTGLDPHSTTVPQRSSGPAHNTFTPHAMRSTRRQSTATTSSGTSATGASSTVTPHSSSTTSSMSVNQSIHHPSSLGLRR</sequence>
<name>A0A4S8LUK6_DENBC</name>
<gene>
    <name evidence="2" type="ORF">K435DRAFT_204542</name>
</gene>
<feature type="compositionally biased region" description="Polar residues" evidence="1">
    <location>
        <begin position="175"/>
        <end position="203"/>
    </location>
</feature>
<dbReference type="Proteomes" id="UP000297245">
    <property type="component" value="Unassembled WGS sequence"/>
</dbReference>